<keyword evidence="3" id="KW-1185">Reference proteome</keyword>
<dbReference type="RefSeq" id="WP_204467103.1">
    <property type="nucleotide sequence ID" value="NZ_JAFBCV010000010.1"/>
</dbReference>
<name>A0ABS2SWD5_9BACI</name>
<evidence type="ECO:0000313" key="3">
    <source>
        <dbReference type="Proteomes" id="UP001179280"/>
    </source>
</evidence>
<comment type="caution">
    <text evidence="2">The sequence shown here is derived from an EMBL/GenBank/DDBJ whole genome shotgun (WGS) entry which is preliminary data.</text>
</comment>
<reference evidence="2" key="1">
    <citation type="submission" date="2021-01" db="EMBL/GenBank/DDBJ databases">
        <title>Genomic Encyclopedia of Type Strains, Phase IV (KMG-IV): sequencing the most valuable type-strain genomes for metagenomic binning, comparative biology and taxonomic classification.</title>
        <authorList>
            <person name="Goeker M."/>
        </authorList>
    </citation>
    <scope>NUCLEOTIDE SEQUENCE</scope>
    <source>
        <strain evidence="2">DSM 21943</strain>
    </source>
</reference>
<feature type="region of interest" description="Disordered" evidence="1">
    <location>
        <begin position="22"/>
        <end position="48"/>
    </location>
</feature>
<accession>A0ABS2SWD5</accession>
<gene>
    <name evidence="2" type="ORF">JOC54_003122</name>
</gene>
<evidence type="ECO:0000256" key="1">
    <source>
        <dbReference type="SAM" id="MobiDB-lite"/>
    </source>
</evidence>
<sequence length="178" mass="17993">MDCCNSNNECSCKNSVQKFTKPNRVQGSTTGPTGPAGPTGPTGPSNGNTGINLTAYGSLFGVNADILNTPGTLSFEGATPAIGITPNLPSELVVALSGLYQITATYQTSPGTASALVQVNGVSIENSLTSTSFGSSASTTIQLPLNAGDRVSLFAQTFDPGFGGIFGPRNLTIARLGS</sequence>
<dbReference type="Gene3D" id="2.60.120.260">
    <property type="entry name" value="Galactose-binding domain-like"/>
    <property type="match status" value="1"/>
</dbReference>
<dbReference type="InterPro" id="IPR008983">
    <property type="entry name" value="Tumour_necrosis_fac-like_dom"/>
</dbReference>
<dbReference type="SUPFAM" id="SSF49842">
    <property type="entry name" value="TNF-like"/>
    <property type="match status" value="1"/>
</dbReference>
<evidence type="ECO:0000313" key="2">
    <source>
        <dbReference type="EMBL" id="MBM7839842.1"/>
    </source>
</evidence>
<proteinExistence type="predicted"/>
<organism evidence="2 3">
    <name type="scientific">Shouchella xiaoxiensis</name>
    <dbReference type="NCBI Taxonomy" id="766895"/>
    <lineage>
        <taxon>Bacteria</taxon>
        <taxon>Bacillati</taxon>
        <taxon>Bacillota</taxon>
        <taxon>Bacilli</taxon>
        <taxon>Bacillales</taxon>
        <taxon>Bacillaceae</taxon>
        <taxon>Shouchella</taxon>
    </lineage>
</organism>
<dbReference type="EMBL" id="JAFBCV010000010">
    <property type="protein sequence ID" value="MBM7839842.1"/>
    <property type="molecule type" value="Genomic_DNA"/>
</dbReference>
<protein>
    <recommendedName>
        <fullName evidence="4">BclA C-terminal domain-containing protein</fullName>
    </recommendedName>
</protein>
<evidence type="ECO:0008006" key="4">
    <source>
        <dbReference type="Google" id="ProtNLM"/>
    </source>
</evidence>
<dbReference type="Proteomes" id="UP001179280">
    <property type="component" value="Unassembled WGS sequence"/>
</dbReference>